<proteinExistence type="predicted"/>
<evidence type="ECO:0000313" key="1">
    <source>
        <dbReference type="EMBL" id="EGU40656.1"/>
    </source>
</evidence>
<feature type="non-terminal residue" evidence="1">
    <location>
        <position position="70"/>
    </location>
</feature>
<gene>
    <name evidence="1" type="ORF">VII00023_12798</name>
</gene>
<protein>
    <submittedName>
        <fullName evidence="1">Uncharacterized protein</fullName>
    </submittedName>
</protein>
<keyword evidence="2" id="KW-1185">Reference proteome</keyword>
<comment type="caution">
    <text evidence="1">The sequence shown here is derived from an EMBL/GenBank/DDBJ whole genome shotgun (WGS) entry which is preliminary data.</text>
</comment>
<accession>F9S206</accession>
<reference evidence="1 2" key="1">
    <citation type="journal article" date="2012" name="Int. J. Syst. Evol. Microbiol.">
        <title>Vibrio caribbeanicus sp. nov., isolated from the marine sponge Scleritoderma cyanea.</title>
        <authorList>
            <person name="Hoffmann M."/>
            <person name="Monday S.R."/>
            <person name="Allard M.W."/>
            <person name="Strain E.A."/>
            <person name="Whittaker P."/>
            <person name="Naum M."/>
            <person name="McCarthy P.J."/>
            <person name="Lopez J.V."/>
            <person name="Fischer M."/>
            <person name="Brown E.W."/>
        </authorList>
    </citation>
    <scope>NUCLEOTIDE SEQUENCE [LARGE SCALE GENOMIC DNA]</scope>
    <source>
        <strain evidence="1 2">ATCC 700023</strain>
    </source>
</reference>
<evidence type="ECO:0000313" key="2">
    <source>
        <dbReference type="Proteomes" id="UP000004605"/>
    </source>
</evidence>
<dbReference type="Proteomes" id="UP000004605">
    <property type="component" value="Unassembled WGS sequence"/>
</dbReference>
<organism evidence="1 2">
    <name type="scientific">Vibrio ichthyoenteri ATCC 700023</name>
    <dbReference type="NCBI Taxonomy" id="870968"/>
    <lineage>
        <taxon>Bacteria</taxon>
        <taxon>Pseudomonadati</taxon>
        <taxon>Pseudomonadota</taxon>
        <taxon>Gammaproteobacteria</taxon>
        <taxon>Vibrionales</taxon>
        <taxon>Vibrionaceae</taxon>
        <taxon>Vibrio</taxon>
    </lineage>
</organism>
<dbReference type="AlphaFoldDB" id="F9S206"/>
<name>F9S206_9VIBR</name>
<dbReference type="EMBL" id="AFWF01000124">
    <property type="protein sequence ID" value="EGU40656.1"/>
    <property type="molecule type" value="Genomic_DNA"/>
</dbReference>
<sequence>MFPRVSRFVFVLLVMFVAWAIYYQINRPSQAFTLDLIKPNQEIISNLPRHQWKEWLDESRVMPSHKWREL</sequence>